<name>W9RKH3_9ROSA</name>
<protein>
    <submittedName>
        <fullName evidence="2">Uncharacterized protein</fullName>
    </submittedName>
</protein>
<dbReference type="EMBL" id="KE344869">
    <property type="protein sequence ID" value="EXB82450.1"/>
    <property type="molecule type" value="Genomic_DNA"/>
</dbReference>
<evidence type="ECO:0000256" key="1">
    <source>
        <dbReference type="SAM" id="MobiDB-lite"/>
    </source>
</evidence>
<dbReference type="AlphaFoldDB" id="W9RKH3"/>
<reference evidence="3" key="1">
    <citation type="submission" date="2013-01" db="EMBL/GenBank/DDBJ databases">
        <title>Draft Genome Sequence of a Mulberry Tree, Morus notabilis C.K. Schneid.</title>
        <authorList>
            <person name="He N."/>
            <person name="Zhao S."/>
        </authorList>
    </citation>
    <scope>NUCLEOTIDE SEQUENCE</scope>
</reference>
<keyword evidence="3" id="KW-1185">Reference proteome</keyword>
<accession>W9RKH3</accession>
<evidence type="ECO:0000313" key="3">
    <source>
        <dbReference type="Proteomes" id="UP000030645"/>
    </source>
</evidence>
<sequence length="68" mass="7435">MVKVGKGVSPLLEGRFLALLWVFQSPPTAPPPASSSSEVYDRDARRSSERPCSASTTRLQTAQRTPFD</sequence>
<feature type="compositionally biased region" description="Polar residues" evidence="1">
    <location>
        <begin position="53"/>
        <end position="68"/>
    </location>
</feature>
<evidence type="ECO:0000313" key="2">
    <source>
        <dbReference type="EMBL" id="EXB82450.1"/>
    </source>
</evidence>
<feature type="region of interest" description="Disordered" evidence="1">
    <location>
        <begin position="27"/>
        <end position="68"/>
    </location>
</feature>
<proteinExistence type="predicted"/>
<dbReference type="Proteomes" id="UP000030645">
    <property type="component" value="Unassembled WGS sequence"/>
</dbReference>
<gene>
    <name evidence="2" type="ORF">L484_027624</name>
</gene>
<organism evidence="2 3">
    <name type="scientific">Morus notabilis</name>
    <dbReference type="NCBI Taxonomy" id="981085"/>
    <lineage>
        <taxon>Eukaryota</taxon>
        <taxon>Viridiplantae</taxon>
        <taxon>Streptophyta</taxon>
        <taxon>Embryophyta</taxon>
        <taxon>Tracheophyta</taxon>
        <taxon>Spermatophyta</taxon>
        <taxon>Magnoliopsida</taxon>
        <taxon>eudicotyledons</taxon>
        <taxon>Gunneridae</taxon>
        <taxon>Pentapetalae</taxon>
        <taxon>rosids</taxon>
        <taxon>fabids</taxon>
        <taxon>Rosales</taxon>
        <taxon>Moraceae</taxon>
        <taxon>Moreae</taxon>
        <taxon>Morus</taxon>
    </lineage>
</organism>
<feature type="compositionally biased region" description="Basic and acidic residues" evidence="1">
    <location>
        <begin position="39"/>
        <end position="49"/>
    </location>
</feature>